<accession>A0ABY2XW72</accession>
<feature type="domain" description="DUF302" evidence="1">
    <location>
        <begin position="46"/>
        <end position="106"/>
    </location>
</feature>
<evidence type="ECO:0000313" key="3">
    <source>
        <dbReference type="Proteomes" id="UP000305526"/>
    </source>
</evidence>
<dbReference type="EMBL" id="VDGV01000022">
    <property type="protein sequence ID" value="TNG92780.1"/>
    <property type="molecule type" value="Genomic_DNA"/>
</dbReference>
<dbReference type="Proteomes" id="UP000305526">
    <property type="component" value="Unassembled WGS sequence"/>
</dbReference>
<proteinExistence type="predicted"/>
<dbReference type="PANTHER" id="PTHR38342:SF2">
    <property type="entry name" value="INNER MEMBRANE OR EXPORTED"/>
    <property type="match status" value="1"/>
</dbReference>
<reference evidence="2 3" key="1">
    <citation type="submission" date="2019-05" db="EMBL/GenBank/DDBJ databases">
        <title>Pasteurellaceae isolates from reptiles.</title>
        <authorList>
            <person name="Bojesen A.M."/>
            <person name="Lund E."/>
        </authorList>
    </citation>
    <scope>NUCLEOTIDE SEQUENCE [LARGE SCALE GENOMIC DNA]</scope>
    <source>
        <strain evidence="2 3">ELNT2x</strain>
    </source>
</reference>
<dbReference type="Gene3D" id="3.30.310.70">
    <property type="entry name" value="TT1751-like domain"/>
    <property type="match status" value="1"/>
</dbReference>
<evidence type="ECO:0000313" key="2">
    <source>
        <dbReference type="EMBL" id="TNG92780.1"/>
    </source>
</evidence>
<dbReference type="PANTHER" id="PTHR38342">
    <property type="entry name" value="SLR5037 PROTEIN"/>
    <property type="match status" value="1"/>
</dbReference>
<comment type="caution">
    <text evidence="2">The sequence shown here is derived from an EMBL/GenBank/DDBJ whole genome shotgun (WGS) entry which is preliminary data.</text>
</comment>
<evidence type="ECO:0000259" key="1">
    <source>
        <dbReference type="Pfam" id="PF03625"/>
    </source>
</evidence>
<dbReference type="InterPro" id="IPR035923">
    <property type="entry name" value="TT1751-like_sf"/>
</dbReference>
<dbReference type="InterPro" id="IPR005180">
    <property type="entry name" value="DUF302"/>
</dbReference>
<sequence>MLPFLAQAAPNANGLLTVPSQYNATETVELIEKTVTDKGMTVFGVVDHQKAAQDNGLTMPAATVVLFGSPKVGTPIMIEHPTIAIDLPLKALVWEDKAGKVFVSLNQAEFLGNRHEVPQELSQKLAGAEKLLSNTVSAAK</sequence>
<gene>
    <name evidence="2" type="ORF">FHQ21_03440</name>
</gene>
<dbReference type="Pfam" id="PF03625">
    <property type="entry name" value="DUF302"/>
    <property type="match status" value="1"/>
</dbReference>
<dbReference type="CDD" id="cd14797">
    <property type="entry name" value="DUF302"/>
    <property type="match status" value="1"/>
</dbReference>
<keyword evidence="3" id="KW-1185">Reference proteome</keyword>
<dbReference type="SUPFAM" id="SSF103247">
    <property type="entry name" value="TT1751-like"/>
    <property type="match status" value="1"/>
</dbReference>
<name>A0ABY2XW72_9PAST</name>
<organism evidence="2 3">
    <name type="scientific">Testudinibacter aquarius</name>
    <dbReference type="NCBI Taxonomy" id="1524974"/>
    <lineage>
        <taxon>Bacteria</taxon>
        <taxon>Pseudomonadati</taxon>
        <taxon>Pseudomonadota</taxon>
        <taxon>Gammaproteobacteria</taxon>
        <taxon>Pasteurellales</taxon>
        <taxon>Pasteurellaceae</taxon>
        <taxon>Testudinibacter</taxon>
    </lineage>
</organism>
<protein>
    <submittedName>
        <fullName evidence="2">DUF302 domain-containing protein</fullName>
    </submittedName>
</protein>